<dbReference type="Proteomes" id="UP001187192">
    <property type="component" value="Unassembled WGS sequence"/>
</dbReference>
<reference evidence="2" key="1">
    <citation type="submission" date="2023-07" db="EMBL/GenBank/DDBJ databases">
        <title>draft genome sequence of fig (Ficus carica).</title>
        <authorList>
            <person name="Takahashi T."/>
            <person name="Nishimura K."/>
        </authorList>
    </citation>
    <scope>NUCLEOTIDE SEQUENCE</scope>
</reference>
<accession>A0AA88J645</accession>
<dbReference type="AlphaFoldDB" id="A0AA88J645"/>
<comment type="caution">
    <text evidence="2">The sequence shown here is derived from an EMBL/GenBank/DDBJ whole genome shotgun (WGS) entry which is preliminary data.</text>
</comment>
<gene>
    <name evidence="2" type="ORF">TIFTF001_032672</name>
</gene>
<proteinExistence type="predicted"/>
<evidence type="ECO:0000313" key="2">
    <source>
        <dbReference type="EMBL" id="GMN63589.1"/>
    </source>
</evidence>
<organism evidence="2 3">
    <name type="scientific">Ficus carica</name>
    <name type="common">Common fig</name>
    <dbReference type="NCBI Taxonomy" id="3494"/>
    <lineage>
        <taxon>Eukaryota</taxon>
        <taxon>Viridiplantae</taxon>
        <taxon>Streptophyta</taxon>
        <taxon>Embryophyta</taxon>
        <taxon>Tracheophyta</taxon>
        <taxon>Spermatophyta</taxon>
        <taxon>Magnoliopsida</taxon>
        <taxon>eudicotyledons</taxon>
        <taxon>Gunneridae</taxon>
        <taxon>Pentapetalae</taxon>
        <taxon>rosids</taxon>
        <taxon>fabids</taxon>
        <taxon>Rosales</taxon>
        <taxon>Moraceae</taxon>
        <taxon>Ficeae</taxon>
        <taxon>Ficus</taxon>
    </lineage>
</organism>
<feature type="region of interest" description="Disordered" evidence="1">
    <location>
        <begin position="1"/>
        <end position="30"/>
    </location>
</feature>
<protein>
    <submittedName>
        <fullName evidence="2">Uncharacterized protein</fullName>
    </submittedName>
</protein>
<keyword evidence="3" id="KW-1185">Reference proteome</keyword>
<evidence type="ECO:0000313" key="3">
    <source>
        <dbReference type="Proteomes" id="UP001187192"/>
    </source>
</evidence>
<name>A0AA88J645_FICCA</name>
<evidence type="ECO:0000256" key="1">
    <source>
        <dbReference type="SAM" id="MobiDB-lite"/>
    </source>
</evidence>
<sequence>MPEASKGPALAGSSNDRMTPERSAPNTAGSDVIHTSLVDTKIFDVLPIWLGACSGGKLLPSEIGSGPIGHLEHFFAASLRASSSSSLLSNFLFSSRKIKEYPKVAWQEITWPEMTWA</sequence>
<dbReference type="EMBL" id="BTGU01000153">
    <property type="protein sequence ID" value="GMN63589.1"/>
    <property type="molecule type" value="Genomic_DNA"/>
</dbReference>